<organism evidence="1 2">
    <name type="scientific">Paramuricea clavata</name>
    <name type="common">Red gorgonian</name>
    <name type="synonym">Violescent sea-whip</name>
    <dbReference type="NCBI Taxonomy" id="317549"/>
    <lineage>
        <taxon>Eukaryota</taxon>
        <taxon>Metazoa</taxon>
        <taxon>Cnidaria</taxon>
        <taxon>Anthozoa</taxon>
        <taxon>Octocorallia</taxon>
        <taxon>Malacalcyonacea</taxon>
        <taxon>Plexauridae</taxon>
        <taxon>Paramuricea</taxon>
    </lineage>
</organism>
<accession>A0A7D9MFS6</accession>
<sequence>MDTGQGRPGENPIMVHEPGTDGRPPIQETLDDEMLYPQTAQIGSDICGYYSVDAPDLEEELEVIVDINIMNDGNSQPEILV</sequence>
<keyword evidence="2" id="KW-1185">Reference proteome</keyword>
<gene>
    <name evidence="1" type="ORF">PACLA_8A025150</name>
</gene>
<name>A0A7D9MFS6_PARCT</name>
<reference evidence="1" key="1">
    <citation type="submission" date="2020-04" db="EMBL/GenBank/DDBJ databases">
        <authorList>
            <person name="Alioto T."/>
            <person name="Alioto T."/>
            <person name="Gomez Garrido J."/>
        </authorList>
    </citation>
    <scope>NUCLEOTIDE SEQUENCE</scope>
    <source>
        <strain evidence="1">A484AB</strain>
    </source>
</reference>
<evidence type="ECO:0000313" key="1">
    <source>
        <dbReference type="EMBL" id="CAB4046074.1"/>
    </source>
</evidence>
<dbReference type="AlphaFoldDB" id="A0A7D9MFS6"/>
<comment type="caution">
    <text evidence="1">The sequence shown here is derived from an EMBL/GenBank/DDBJ whole genome shotgun (WGS) entry which is preliminary data.</text>
</comment>
<proteinExistence type="predicted"/>
<dbReference type="EMBL" id="CACRXK020045461">
    <property type="protein sequence ID" value="CAB4046074.1"/>
    <property type="molecule type" value="Genomic_DNA"/>
</dbReference>
<dbReference type="Proteomes" id="UP001152795">
    <property type="component" value="Unassembled WGS sequence"/>
</dbReference>
<feature type="non-terminal residue" evidence="1">
    <location>
        <position position="81"/>
    </location>
</feature>
<evidence type="ECO:0000313" key="2">
    <source>
        <dbReference type="Proteomes" id="UP001152795"/>
    </source>
</evidence>
<protein>
    <submittedName>
        <fullName evidence="1">Uncharacterized protein</fullName>
    </submittedName>
</protein>